<dbReference type="EMBL" id="SNRX01000007">
    <property type="protein sequence ID" value="KAA6302540.1"/>
    <property type="molecule type" value="Genomic_DNA"/>
</dbReference>
<name>A0A5M8P2P4_9BACT</name>
<comment type="caution">
    <text evidence="1">The sequence shown here is derived from an EMBL/GenBank/DDBJ whole genome shotgun (WGS) entry which is preliminary data.</text>
</comment>
<dbReference type="Proteomes" id="UP000324575">
    <property type="component" value="Unassembled WGS sequence"/>
</dbReference>
<dbReference type="Pfam" id="PF19570">
    <property type="entry name" value="DUF6088"/>
    <property type="match status" value="1"/>
</dbReference>
<dbReference type="AlphaFoldDB" id="A0A5M8P2P4"/>
<protein>
    <recommendedName>
        <fullName evidence="3">Type IV toxin-antitoxin system AbiEi family antitoxin domain-containing protein</fullName>
    </recommendedName>
</protein>
<evidence type="ECO:0008006" key="3">
    <source>
        <dbReference type="Google" id="ProtNLM"/>
    </source>
</evidence>
<accession>A0A5M8P2P4</accession>
<proteinExistence type="predicted"/>
<evidence type="ECO:0000313" key="1">
    <source>
        <dbReference type="EMBL" id="KAA6302540.1"/>
    </source>
</evidence>
<organism evidence="1 2">
    <name type="scientific">Candidatus Ordinivivax streblomastigis</name>
    <dbReference type="NCBI Taxonomy" id="2540710"/>
    <lineage>
        <taxon>Bacteria</taxon>
        <taxon>Pseudomonadati</taxon>
        <taxon>Bacteroidota</taxon>
        <taxon>Bacteroidia</taxon>
        <taxon>Bacteroidales</taxon>
        <taxon>Candidatus Ordinivivax</taxon>
    </lineage>
</organism>
<evidence type="ECO:0000313" key="2">
    <source>
        <dbReference type="Proteomes" id="UP000324575"/>
    </source>
</evidence>
<reference evidence="1 2" key="1">
    <citation type="submission" date="2019-03" db="EMBL/GenBank/DDBJ databases">
        <title>Single cell metagenomics reveals metabolic interactions within the superorganism composed of flagellate Streblomastix strix and complex community of Bacteroidetes bacteria on its surface.</title>
        <authorList>
            <person name="Treitli S.C."/>
            <person name="Kolisko M."/>
            <person name="Husnik F."/>
            <person name="Keeling P."/>
            <person name="Hampl V."/>
        </authorList>
    </citation>
    <scope>NUCLEOTIDE SEQUENCE [LARGE SCALE GENOMIC DNA]</scope>
    <source>
        <strain evidence="1">St1</strain>
    </source>
</reference>
<dbReference type="InterPro" id="IPR045738">
    <property type="entry name" value="DUF6088"/>
</dbReference>
<gene>
    <name evidence="1" type="ORF">EZS26_001372</name>
</gene>
<sequence>MTNTVEFQILTKIKKAKRGALFFSDNFASFGSTETVRRTLNRLVEKGELDRVSQGIFVRPQIDNIIGKITPKIEDIAEAISRRDKAKIVPTGAYALNRLGLSTQVPMNIVYLTDGSARKVKAGNYTISFIRTSPKNVAAIGKISRLAIQALKSIGKDNVSKAEIEHIQNVLLKEKKAYMEHDLRIAPAWIKEIIRYSLEKIKNDEQE</sequence>